<feature type="signal peptide" evidence="1">
    <location>
        <begin position="1"/>
        <end position="24"/>
    </location>
</feature>
<keyword evidence="5" id="KW-1185">Reference proteome</keyword>
<dbReference type="RefSeq" id="WP_244521011.1">
    <property type="nucleotide sequence ID" value="NZ_BNAB01000011.1"/>
</dbReference>
<reference evidence="3" key="1">
    <citation type="journal article" date="2014" name="Int. J. Syst. Evol. Microbiol.">
        <title>Complete genome sequence of Corynebacterium casei LMG S-19264T (=DSM 44701T), isolated from a smear-ripened cheese.</title>
        <authorList>
            <consortium name="US DOE Joint Genome Institute (JGI-PGF)"/>
            <person name="Walter F."/>
            <person name="Albersmeier A."/>
            <person name="Kalinowski J."/>
            <person name="Ruckert C."/>
        </authorList>
    </citation>
    <scope>NUCLEOTIDE SEQUENCE</scope>
    <source>
        <strain evidence="3">CGMCC 1.10859</strain>
    </source>
</reference>
<accession>A0AAN4US96</accession>
<dbReference type="Pfam" id="PF09084">
    <property type="entry name" value="NMT1"/>
    <property type="match status" value="1"/>
</dbReference>
<dbReference type="GO" id="GO:0009228">
    <property type="term" value="P:thiamine biosynthetic process"/>
    <property type="evidence" value="ECO:0007669"/>
    <property type="project" value="InterPro"/>
</dbReference>
<evidence type="ECO:0000313" key="4">
    <source>
        <dbReference type="EMBL" id="SDX11640.1"/>
    </source>
</evidence>
<dbReference type="Gene3D" id="3.40.190.10">
    <property type="entry name" value="Periplasmic binding protein-like II"/>
    <property type="match status" value="2"/>
</dbReference>
<reference evidence="3" key="3">
    <citation type="submission" date="2023-06" db="EMBL/GenBank/DDBJ databases">
        <authorList>
            <person name="Sun Q."/>
            <person name="Zhou Y."/>
        </authorList>
    </citation>
    <scope>NUCLEOTIDE SEQUENCE</scope>
    <source>
        <strain evidence="3">CGMCC 1.10859</strain>
    </source>
</reference>
<keyword evidence="1" id="KW-0732">Signal</keyword>
<dbReference type="EMBL" id="BNAB01000011">
    <property type="protein sequence ID" value="GHE03088.1"/>
    <property type="molecule type" value="Genomic_DNA"/>
</dbReference>
<dbReference type="Proteomes" id="UP000199541">
    <property type="component" value="Unassembled WGS sequence"/>
</dbReference>
<comment type="caution">
    <text evidence="3">The sequence shown here is derived from an EMBL/GenBank/DDBJ whole genome shotgun (WGS) entry which is preliminary data.</text>
</comment>
<reference evidence="4 5" key="2">
    <citation type="submission" date="2016-10" db="EMBL/GenBank/DDBJ databases">
        <authorList>
            <person name="Varghese N."/>
            <person name="Submissions S."/>
        </authorList>
    </citation>
    <scope>NUCLEOTIDE SEQUENCE [LARGE SCALE GENOMIC DNA]</scope>
    <source>
        <strain evidence="4 5">DSM 24802</strain>
    </source>
</reference>
<feature type="chain" id="PRO_5042813060" evidence="1">
    <location>
        <begin position="25"/>
        <end position="338"/>
    </location>
</feature>
<name>A0AAN4US96_9RHOB</name>
<dbReference type="PANTHER" id="PTHR31528">
    <property type="entry name" value="4-AMINO-5-HYDROXYMETHYL-2-METHYLPYRIMIDINE PHOSPHATE SYNTHASE THI11-RELATED"/>
    <property type="match status" value="1"/>
</dbReference>
<sequence>MKMMHAALTGAVVSLALGAGPALALDKVTFGTNWLPEAEHGGYYQAVADGTYKKCGLDVTIVPGGPQVNNKAMMMAGKLTFNMDGNFLSPFQAAKQGIPLVVVAADFQKDPQILMTHPGRVKDFKEIGDLPKIFIGNNGYQTFYQWLITARHFKASNRVPYTFNSGPFIADKDSAQQGYVTSEPFAVETQGHFKPDVWLLADHGWNTPSTLIETMQSTLQEHPEWVKCFVEGSAVGWANYLYGDPSKGNAAILKANAEMSQAQLDFSVKAMKEHGIVDSGLSLTKGIGAMSGETIHSFYDKMVKAGVVEKGLDIDKIYTLKYANTGASLPVKKKLLGQ</sequence>
<dbReference type="PANTHER" id="PTHR31528:SF3">
    <property type="entry name" value="THIAMINE BIOSYNTHESIS PROTEIN HI_0357-RELATED"/>
    <property type="match status" value="1"/>
</dbReference>
<dbReference type="EMBL" id="FNOB01000010">
    <property type="protein sequence ID" value="SDX11640.1"/>
    <property type="molecule type" value="Genomic_DNA"/>
</dbReference>
<dbReference type="InterPro" id="IPR015168">
    <property type="entry name" value="SsuA/THI5"/>
</dbReference>
<evidence type="ECO:0000259" key="2">
    <source>
        <dbReference type="Pfam" id="PF09084"/>
    </source>
</evidence>
<evidence type="ECO:0000313" key="3">
    <source>
        <dbReference type="EMBL" id="GHE03088.1"/>
    </source>
</evidence>
<gene>
    <name evidence="3" type="ORF">GCM10008024_25070</name>
    <name evidence="4" type="ORF">SAMN05444006_11056</name>
</gene>
<dbReference type="SUPFAM" id="SSF53850">
    <property type="entry name" value="Periplasmic binding protein-like II"/>
    <property type="match status" value="1"/>
</dbReference>
<proteinExistence type="predicted"/>
<protein>
    <submittedName>
        <fullName evidence="3">ABC transporter permease</fullName>
    </submittedName>
    <submittedName>
        <fullName evidence="4">NitT/TauT family transport system substrate-binding protein</fullName>
    </submittedName>
</protein>
<dbReference type="AlphaFoldDB" id="A0AAN4US96"/>
<dbReference type="InterPro" id="IPR027939">
    <property type="entry name" value="NMT1/THI5"/>
</dbReference>
<evidence type="ECO:0000256" key="1">
    <source>
        <dbReference type="SAM" id="SignalP"/>
    </source>
</evidence>
<evidence type="ECO:0000313" key="5">
    <source>
        <dbReference type="Proteomes" id="UP000199541"/>
    </source>
</evidence>
<evidence type="ECO:0000313" key="6">
    <source>
        <dbReference type="Proteomes" id="UP000634647"/>
    </source>
</evidence>
<dbReference type="Proteomes" id="UP000634647">
    <property type="component" value="Unassembled WGS sequence"/>
</dbReference>
<feature type="domain" description="SsuA/THI5-like" evidence="2">
    <location>
        <begin position="38"/>
        <end position="245"/>
    </location>
</feature>
<organism evidence="3 6">
    <name type="scientific">Allgaiera indica</name>
    <dbReference type="NCBI Taxonomy" id="765699"/>
    <lineage>
        <taxon>Bacteria</taxon>
        <taxon>Pseudomonadati</taxon>
        <taxon>Pseudomonadota</taxon>
        <taxon>Alphaproteobacteria</taxon>
        <taxon>Rhodobacterales</taxon>
        <taxon>Paracoccaceae</taxon>
        <taxon>Allgaiera</taxon>
    </lineage>
</organism>